<evidence type="ECO:0000313" key="4">
    <source>
        <dbReference type="Proteomes" id="UP000808337"/>
    </source>
</evidence>
<feature type="transmembrane region" description="Helical" evidence="1">
    <location>
        <begin position="238"/>
        <end position="262"/>
    </location>
</feature>
<feature type="transmembrane region" description="Helical" evidence="1">
    <location>
        <begin position="282"/>
        <end position="302"/>
    </location>
</feature>
<dbReference type="Gene3D" id="3.90.550.10">
    <property type="entry name" value="Spore Coat Polysaccharide Biosynthesis Protein SpsA, Chain A"/>
    <property type="match status" value="1"/>
</dbReference>
<dbReference type="Proteomes" id="UP000808337">
    <property type="component" value="Unassembled WGS sequence"/>
</dbReference>
<keyword evidence="1" id="KW-0812">Transmembrane</keyword>
<keyword evidence="1" id="KW-0472">Membrane</keyword>
<proteinExistence type="predicted"/>
<feature type="domain" description="Glycosyltransferase 2-like" evidence="2">
    <location>
        <begin position="4"/>
        <end position="168"/>
    </location>
</feature>
<keyword evidence="1" id="KW-1133">Transmembrane helix</keyword>
<evidence type="ECO:0000256" key="1">
    <source>
        <dbReference type="SAM" id="Phobius"/>
    </source>
</evidence>
<dbReference type="PANTHER" id="PTHR48090">
    <property type="entry name" value="UNDECAPRENYL-PHOSPHATE 4-DEOXY-4-FORMAMIDO-L-ARABINOSE TRANSFERASE-RELATED"/>
    <property type="match status" value="1"/>
</dbReference>
<sequence>MIISVVIPCYNVSRHIEHVISELPETISYIIAVNDCSKDDTENILARLATVNKKIIHLSHSINQGVGGAMITGYIKSMELNSDITIKIDGDGQMDTTYIDAMIDPIVAGKADFTKGNRFRDFNALRKMPLSRRFGNLGLSFLIKAASGYWNIFDPNNGFTAIKNETLKTIDLNKIHKRYFFESSMLIELYHANAVVRDIEMKARYGDEVSGLSATRSFFEFPPKLFTAFIKRILLKYFLFEFNIASLYILFGVPLFFIGFIYGLVNYIKYASSHLPAPTGTVVIPTLLITLGFQLLLSAANYDIGNYPQKKGS</sequence>
<organism evidence="3 4">
    <name type="scientific">Candidatus Opimibacter skivensis</name>
    <dbReference type="NCBI Taxonomy" id="2982028"/>
    <lineage>
        <taxon>Bacteria</taxon>
        <taxon>Pseudomonadati</taxon>
        <taxon>Bacteroidota</taxon>
        <taxon>Saprospiria</taxon>
        <taxon>Saprospirales</taxon>
        <taxon>Saprospiraceae</taxon>
        <taxon>Candidatus Opimibacter</taxon>
    </lineage>
</organism>
<accession>A0A9D7SX51</accession>
<name>A0A9D7SX51_9BACT</name>
<dbReference type="CDD" id="cd04179">
    <property type="entry name" value="DPM_DPG-synthase_like"/>
    <property type="match status" value="1"/>
</dbReference>
<dbReference type="InterPro" id="IPR050256">
    <property type="entry name" value="Glycosyltransferase_2"/>
</dbReference>
<dbReference type="SUPFAM" id="SSF53448">
    <property type="entry name" value="Nucleotide-diphospho-sugar transferases"/>
    <property type="match status" value="1"/>
</dbReference>
<comment type="caution">
    <text evidence="3">The sequence shown here is derived from an EMBL/GenBank/DDBJ whole genome shotgun (WGS) entry which is preliminary data.</text>
</comment>
<evidence type="ECO:0000259" key="2">
    <source>
        <dbReference type="Pfam" id="PF00535"/>
    </source>
</evidence>
<dbReference type="InterPro" id="IPR001173">
    <property type="entry name" value="Glyco_trans_2-like"/>
</dbReference>
<protein>
    <submittedName>
        <fullName evidence="3">Glycosyltransferase family 2 protein</fullName>
    </submittedName>
</protein>
<dbReference type="PANTHER" id="PTHR48090:SF7">
    <property type="entry name" value="RFBJ PROTEIN"/>
    <property type="match status" value="1"/>
</dbReference>
<dbReference type="Pfam" id="PF00535">
    <property type="entry name" value="Glycos_transf_2"/>
    <property type="match status" value="1"/>
</dbReference>
<dbReference type="EMBL" id="JADKGY010000006">
    <property type="protein sequence ID" value="MBK9982489.1"/>
    <property type="molecule type" value="Genomic_DNA"/>
</dbReference>
<dbReference type="AlphaFoldDB" id="A0A9D7SX51"/>
<reference evidence="3 4" key="1">
    <citation type="submission" date="2020-10" db="EMBL/GenBank/DDBJ databases">
        <title>Connecting structure to function with the recovery of over 1000 high-quality activated sludge metagenome-assembled genomes encoding full-length rRNA genes using long-read sequencing.</title>
        <authorList>
            <person name="Singleton C.M."/>
            <person name="Petriglieri F."/>
            <person name="Kristensen J.M."/>
            <person name="Kirkegaard R.H."/>
            <person name="Michaelsen T.Y."/>
            <person name="Andersen M.H."/>
            <person name="Karst S.M."/>
            <person name="Dueholm M.S."/>
            <person name="Nielsen P.H."/>
            <person name="Albertsen M."/>
        </authorList>
    </citation>
    <scope>NUCLEOTIDE SEQUENCE [LARGE SCALE GENOMIC DNA]</scope>
    <source>
        <strain evidence="3">Ribe_18-Q3-R11-54_MAXAC.273</strain>
    </source>
</reference>
<evidence type="ECO:0000313" key="3">
    <source>
        <dbReference type="EMBL" id="MBK9982489.1"/>
    </source>
</evidence>
<dbReference type="InterPro" id="IPR029044">
    <property type="entry name" value="Nucleotide-diphossugar_trans"/>
</dbReference>
<gene>
    <name evidence="3" type="ORF">IPP15_08700</name>
</gene>